<organism evidence="9 10">
    <name type="scientific">Paenibacillus glycanilyticus</name>
    <dbReference type="NCBI Taxonomy" id="126569"/>
    <lineage>
        <taxon>Bacteria</taxon>
        <taxon>Bacillati</taxon>
        <taxon>Bacillota</taxon>
        <taxon>Bacilli</taxon>
        <taxon>Bacillales</taxon>
        <taxon>Paenibacillaceae</taxon>
        <taxon>Paenibacillus</taxon>
    </lineage>
</organism>
<dbReference type="Proteomes" id="UP001157114">
    <property type="component" value="Unassembled WGS sequence"/>
</dbReference>
<keyword evidence="6" id="KW-0067">ATP-binding</keyword>
<proteinExistence type="inferred from homology"/>
<feature type="domain" description="Oligopeptide/dipeptide ABC transporter C-terminal" evidence="8">
    <location>
        <begin position="10"/>
        <end position="78"/>
    </location>
</feature>
<name>A0ABQ6GFD7_9BACL</name>
<evidence type="ECO:0000256" key="5">
    <source>
        <dbReference type="ARBA" id="ARBA00022741"/>
    </source>
</evidence>
<dbReference type="InterPro" id="IPR027417">
    <property type="entry name" value="P-loop_NTPase"/>
</dbReference>
<evidence type="ECO:0000313" key="9">
    <source>
        <dbReference type="EMBL" id="GLX68918.1"/>
    </source>
</evidence>
<evidence type="ECO:0000256" key="2">
    <source>
        <dbReference type="ARBA" id="ARBA00005417"/>
    </source>
</evidence>
<keyword evidence="3" id="KW-0813">Transport</keyword>
<keyword evidence="4" id="KW-1003">Cell membrane</keyword>
<reference evidence="9 10" key="1">
    <citation type="submission" date="2023-03" db="EMBL/GenBank/DDBJ databases">
        <title>Draft genome sequence of the bacteria which degrade cell wall of Tricholomamatutake.</title>
        <authorList>
            <person name="Konishi Y."/>
            <person name="Fukuta Y."/>
            <person name="Shirasaka N."/>
        </authorList>
    </citation>
    <scope>NUCLEOTIDE SEQUENCE [LARGE SCALE GENOMIC DNA]</scope>
    <source>
        <strain evidence="10">mu1</strain>
    </source>
</reference>
<evidence type="ECO:0000256" key="3">
    <source>
        <dbReference type="ARBA" id="ARBA00022448"/>
    </source>
</evidence>
<evidence type="ECO:0000313" key="10">
    <source>
        <dbReference type="Proteomes" id="UP001157114"/>
    </source>
</evidence>
<keyword evidence="10" id="KW-1185">Reference proteome</keyword>
<comment type="subcellular location">
    <subcellularLocation>
        <location evidence="1">Membrane</location>
    </subcellularLocation>
</comment>
<dbReference type="PANTHER" id="PTHR43297:SF2">
    <property type="entry name" value="DIPEPTIDE TRANSPORT ATP-BINDING PROTEIN DPPD"/>
    <property type="match status" value="1"/>
</dbReference>
<evidence type="ECO:0000259" key="8">
    <source>
        <dbReference type="Pfam" id="PF08352"/>
    </source>
</evidence>
<dbReference type="InterPro" id="IPR013563">
    <property type="entry name" value="Oligopep_ABC_C"/>
</dbReference>
<evidence type="ECO:0000256" key="7">
    <source>
        <dbReference type="ARBA" id="ARBA00023136"/>
    </source>
</evidence>
<dbReference type="RefSeq" id="WP_284239709.1">
    <property type="nucleotide sequence ID" value="NZ_BSSQ01000014.1"/>
</dbReference>
<keyword evidence="5" id="KW-0547">Nucleotide-binding</keyword>
<protein>
    <recommendedName>
        <fullName evidence="8">Oligopeptide/dipeptide ABC transporter C-terminal domain-containing protein</fullName>
    </recommendedName>
</protein>
<gene>
    <name evidence="9" type="ORF">MU1_32630</name>
</gene>
<dbReference type="EMBL" id="BSSQ01000014">
    <property type="protein sequence ID" value="GLX68918.1"/>
    <property type="molecule type" value="Genomic_DNA"/>
</dbReference>
<comment type="caution">
    <text evidence="9">The sequence shown here is derived from an EMBL/GenBank/DDBJ whole genome shotgun (WGS) entry which is preliminary data.</text>
</comment>
<comment type="similarity">
    <text evidence="2">Belongs to the ABC transporter superfamily.</text>
</comment>
<keyword evidence="7" id="KW-0472">Membrane</keyword>
<dbReference type="Pfam" id="PF08352">
    <property type="entry name" value="oligo_HPY"/>
    <property type="match status" value="1"/>
</dbReference>
<dbReference type="NCBIfam" id="TIGR01727">
    <property type="entry name" value="oligo_HPY"/>
    <property type="match status" value="1"/>
</dbReference>
<sequence length="118" mass="13129">MAVMYLGRVMELGGVIDVLNEPKHPYLQALLSAVPTPDPEVARAMAELPLRSLEMPNAAKPPSGCRFHPRCPIASARCSTEEPQLRLVGLEQTACHYAEESHELWQHKMTELGVRTKK</sequence>
<dbReference type="SUPFAM" id="SSF52540">
    <property type="entry name" value="P-loop containing nucleoside triphosphate hydrolases"/>
    <property type="match status" value="1"/>
</dbReference>
<evidence type="ECO:0000256" key="4">
    <source>
        <dbReference type="ARBA" id="ARBA00022475"/>
    </source>
</evidence>
<dbReference type="Gene3D" id="3.40.50.300">
    <property type="entry name" value="P-loop containing nucleotide triphosphate hydrolases"/>
    <property type="match status" value="1"/>
</dbReference>
<evidence type="ECO:0000256" key="6">
    <source>
        <dbReference type="ARBA" id="ARBA00022840"/>
    </source>
</evidence>
<dbReference type="InterPro" id="IPR050388">
    <property type="entry name" value="ABC_Ni/Peptide_Import"/>
</dbReference>
<dbReference type="PANTHER" id="PTHR43297">
    <property type="entry name" value="OLIGOPEPTIDE TRANSPORT ATP-BINDING PROTEIN APPD"/>
    <property type="match status" value="1"/>
</dbReference>
<accession>A0ABQ6GFD7</accession>
<evidence type="ECO:0000256" key="1">
    <source>
        <dbReference type="ARBA" id="ARBA00004370"/>
    </source>
</evidence>